<feature type="signal peptide" evidence="10">
    <location>
        <begin position="1"/>
        <end position="19"/>
    </location>
</feature>
<dbReference type="EMBL" id="JAUEPT010000147">
    <property type="protein sequence ID" value="KAK0430497.1"/>
    <property type="molecule type" value="Genomic_DNA"/>
</dbReference>
<comment type="catalytic activity">
    <reaction evidence="7">
        <text>Hydrolysis of (1-&gt;4)-beta-D-xylans, to remove successive D-xylose residues from the non-reducing termini.</text>
        <dbReference type="EC" id="3.2.1.37"/>
    </reaction>
</comment>
<evidence type="ECO:0000256" key="7">
    <source>
        <dbReference type="ARBA" id="ARBA00024574"/>
    </source>
</evidence>
<keyword evidence="3" id="KW-0624">Polysaccharide degradation</keyword>
<dbReference type="GO" id="GO:0046556">
    <property type="term" value="F:alpha-L-arabinofuranosidase activity"/>
    <property type="evidence" value="ECO:0007669"/>
    <property type="project" value="TreeGrafter"/>
</dbReference>
<keyword evidence="5 12" id="KW-0378">Hydrolase</keyword>
<dbReference type="Gene3D" id="3.40.50.1700">
    <property type="entry name" value="Glycoside hydrolase family 3 C-terminal domain"/>
    <property type="match status" value="1"/>
</dbReference>
<dbReference type="Proteomes" id="UP001175226">
    <property type="component" value="Unassembled WGS sequence"/>
</dbReference>
<dbReference type="EC" id="3.2.1.37" evidence="8"/>
<dbReference type="InterPro" id="IPR002772">
    <property type="entry name" value="Glyco_hydro_3_C"/>
</dbReference>
<dbReference type="InterPro" id="IPR013783">
    <property type="entry name" value="Ig-like_fold"/>
</dbReference>
<proteinExistence type="inferred from homology"/>
<dbReference type="InterPro" id="IPR036881">
    <property type="entry name" value="Glyco_hydro_3_C_sf"/>
</dbReference>
<organism evidence="12 13">
    <name type="scientific">Armillaria borealis</name>
    <dbReference type="NCBI Taxonomy" id="47425"/>
    <lineage>
        <taxon>Eukaryota</taxon>
        <taxon>Fungi</taxon>
        <taxon>Dikarya</taxon>
        <taxon>Basidiomycota</taxon>
        <taxon>Agaricomycotina</taxon>
        <taxon>Agaricomycetes</taxon>
        <taxon>Agaricomycetidae</taxon>
        <taxon>Agaricales</taxon>
        <taxon>Marasmiineae</taxon>
        <taxon>Physalacriaceae</taxon>
        <taxon>Armillaria</taxon>
    </lineage>
</organism>
<dbReference type="InterPro" id="IPR044993">
    <property type="entry name" value="BXL"/>
</dbReference>
<evidence type="ECO:0000256" key="8">
    <source>
        <dbReference type="ARBA" id="ARBA00026107"/>
    </source>
</evidence>
<dbReference type="AlphaFoldDB" id="A0AA39IVU0"/>
<dbReference type="Pfam" id="PF01915">
    <property type="entry name" value="Glyco_hydro_3_C"/>
    <property type="match status" value="1"/>
</dbReference>
<reference evidence="12" key="1">
    <citation type="submission" date="2023-06" db="EMBL/GenBank/DDBJ databases">
        <authorList>
            <consortium name="Lawrence Berkeley National Laboratory"/>
            <person name="Ahrendt S."/>
            <person name="Sahu N."/>
            <person name="Indic B."/>
            <person name="Wong-Bajracharya J."/>
            <person name="Merenyi Z."/>
            <person name="Ke H.-M."/>
            <person name="Monk M."/>
            <person name="Kocsube S."/>
            <person name="Drula E."/>
            <person name="Lipzen A."/>
            <person name="Balint B."/>
            <person name="Henrissat B."/>
            <person name="Andreopoulos B."/>
            <person name="Martin F.M."/>
            <person name="Harder C.B."/>
            <person name="Rigling D."/>
            <person name="Ford K.L."/>
            <person name="Foster G.D."/>
            <person name="Pangilinan J."/>
            <person name="Papanicolaou A."/>
            <person name="Barry K."/>
            <person name="LaButti K."/>
            <person name="Viragh M."/>
            <person name="Koriabine M."/>
            <person name="Yan M."/>
            <person name="Riley R."/>
            <person name="Champramary S."/>
            <person name="Plett K.L."/>
            <person name="Tsai I.J."/>
            <person name="Slot J."/>
            <person name="Sipos G."/>
            <person name="Plett J."/>
            <person name="Nagy L.G."/>
            <person name="Grigoriev I.V."/>
        </authorList>
    </citation>
    <scope>NUCLEOTIDE SEQUENCE</scope>
    <source>
        <strain evidence="12">FPL87.14</strain>
    </source>
</reference>
<evidence type="ECO:0000256" key="2">
    <source>
        <dbReference type="ARBA" id="ARBA00005336"/>
    </source>
</evidence>
<evidence type="ECO:0000256" key="1">
    <source>
        <dbReference type="ARBA" id="ARBA00004851"/>
    </source>
</evidence>
<dbReference type="GO" id="GO:0009044">
    <property type="term" value="F:xylan 1,4-beta-xylosidase activity"/>
    <property type="evidence" value="ECO:0007669"/>
    <property type="project" value="UniProtKB-EC"/>
</dbReference>
<evidence type="ECO:0000313" key="12">
    <source>
        <dbReference type="EMBL" id="KAK0430497.1"/>
    </source>
</evidence>
<keyword evidence="6" id="KW-0326">Glycosidase</keyword>
<feature type="domain" description="Fibronectin type III-like" evidence="11">
    <location>
        <begin position="655"/>
        <end position="725"/>
    </location>
</feature>
<dbReference type="InterPro" id="IPR001764">
    <property type="entry name" value="Glyco_hydro_3_N"/>
</dbReference>
<evidence type="ECO:0000313" key="13">
    <source>
        <dbReference type="Proteomes" id="UP001175226"/>
    </source>
</evidence>
<gene>
    <name evidence="12" type="ORF">EV421DRAFT_1934244</name>
</gene>
<dbReference type="InterPro" id="IPR017853">
    <property type="entry name" value="GH"/>
</dbReference>
<keyword evidence="4 10" id="KW-0732">Signal</keyword>
<evidence type="ECO:0000256" key="9">
    <source>
        <dbReference type="SAM" id="MobiDB-lite"/>
    </source>
</evidence>
<dbReference type="GO" id="GO:0031222">
    <property type="term" value="P:arabinan catabolic process"/>
    <property type="evidence" value="ECO:0007669"/>
    <property type="project" value="TreeGrafter"/>
</dbReference>
<dbReference type="PRINTS" id="PR00133">
    <property type="entry name" value="GLHYDRLASE3"/>
</dbReference>
<dbReference type="InterPro" id="IPR026891">
    <property type="entry name" value="Fn3-like"/>
</dbReference>
<comment type="similarity">
    <text evidence="2">Belongs to the glycosyl hydrolase 3 family.</text>
</comment>
<accession>A0AA39IVU0</accession>
<comment type="pathway">
    <text evidence="1">Glycan degradation; xylan degradation.</text>
</comment>
<dbReference type="InterPro" id="IPR036962">
    <property type="entry name" value="Glyco_hydro_3_N_sf"/>
</dbReference>
<evidence type="ECO:0000256" key="5">
    <source>
        <dbReference type="ARBA" id="ARBA00022801"/>
    </source>
</evidence>
<evidence type="ECO:0000256" key="6">
    <source>
        <dbReference type="ARBA" id="ARBA00023295"/>
    </source>
</evidence>
<name>A0AA39IVU0_9AGAR</name>
<feature type="compositionally biased region" description="Polar residues" evidence="9">
    <location>
        <begin position="879"/>
        <end position="889"/>
    </location>
</feature>
<sequence>MSITFTAAALLLVVTTARAAFPDCINGVLKNNNVCNTLASPLDRATALISLFTIAEKLNNTGNSSPGVTRIGLPPYQWWSEALHGVANSPGVQFASSGDYSYATSFPQPITMGATFNDQLIRDVGTVVSTEARVFNNAGRAGLDFWTPNINPFKDPRWGRGQETPGEDPYHLSSYVHALIDGLQGGYDPKYKRIVATCKHFAGYDIENWNGNFRYQFDAQISSQDLAEYYMPPFQSCARDSNVGSFMCSYNAVNGVPTCADPYLLQTILREHWGWTNEQQYVTSDCDAVQNIYLPHEYTATREEAVAAALIAGTDLDCGTYYQNHLPAAFEQGLFNESTLDQSLIRRYSALVRLGYFDPPEEQPYRQLSFNDVSTPEAQKLAYKAAVEGIVLLKNDGLLPLSLQNNSSIALIGSWANATQQMQGNYFGQAPYLHSPLYAAQQLGVTVNYAQSVTAASKSDIIIFADGIDDSVESESMDRVSISWTGTQLDNIGQLASYGKPMIVLQMGGGQIDSSPIKNNPNISALIWGGFPGQDGGVALMDIITGKAAPAGRLPVTQYPASYINEVPMTDMSLRPGPHSPGRTYKWYTGAPTYDFGTGLHYTNFSASITSPVMQSYDIAALTSNCTEKYLDRCPFLSSPFSVTVSNTGATASDYVTLAFLTGSFGPTPYPKKSLVAYQRLFDIADGAADIARLNLTLGSLARYDEQGNRVLYPGDYAVVIDTPTLAMVNFTLTGEQRVLEEWPQPPGRRGGVELRGWRGILLGGMEVGRRVGPLNSKEGGVFILITVPKKETNQSPYYVCITYLIHYATVPSERWASLIQSRPRKVRPLSTSVNAVRSSIDKYDDYDVTPGCIILQSVCALLVPVVLHTRSDPASVIGRNSTSGSTNYGAERRMPKY</sequence>
<protein>
    <recommendedName>
        <fullName evidence="8">xylan 1,4-beta-xylosidase</fullName>
        <ecNumber evidence="8">3.2.1.37</ecNumber>
    </recommendedName>
</protein>
<keyword evidence="3" id="KW-0119">Carbohydrate metabolism</keyword>
<comment type="caution">
    <text evidence="12">The sequence shown here is derived from an EMBL/GenBank/DDBJ whole genome shotgun (WGS) entry which is preliminary data.</text>
</comment>
<dbReference type="FunFam" id="3.20.20.300:FF:000013">
    <property type="entry name" value="Probable exo-1,4-beta-xylosidase xlnD"/>
    <property type="match status" value="1"/>
</dbReference>
<keyword evidence="3" id="KW-0858">Xylan degradation</keyword>
<dbReference type="PANTHER" id="PTHR42721:SF3">
    <property type="entry name" value="BETA-D-XYLOSIDASE 5-RELATED"/>
    <property type="match status" value="1"/>
</dbReference>
<dbReference type="GO" id="GO:0045493">
    <property type="term" value="P:xylan catabolic process"/>
    <property type="evidence" value="ECO:0007669"/>
    <property type="project" value="UniProtKB-KW"/>
</dbReference>
<evidence type="ECO:0000256" key="3">
    <source>
        <dbReference type="ARBA" id="ARBA00022651"/>
    </source>
</evidence>
<dbReference type="SUPFAM" id="SSF51445">
    <property type="entry name" value="(Trans)glycosidases"/>
    <property type="match status" value="1"/>
</dbReference>
<dbReference type="PANTHER" id="PTHR42721">
    <property type="entry name" value="SUGAR HYDROLASE-RELATED"/>
    <property type="match status" value="1"/>
</dbReference>
<feature type="region of interest" description="Disordered" evidence="9">
    <location>
        <begin position="877"/>
        <end position="898"/>
    </location>
</feature>
<evidence type="ECO:0000256" key="4">
    <source>
        <dbReference type="ARBA" id="ARBA00022729"/>
    </source>
</evidence>
<dbReference type="SMART" id="SM01217">
    <property type="entry name" value="Fn3_like"/>
    <property type="match status" value="1"/>
</dbReference>
<dbReference type="SUPFAM" id="SSF52279">
    <property type="entry name" value="Beta-D-glucan exohydrolase, C-terminal domain"/>
    <property type="match status" value="1"/>
</dbReference>
<dbReference type="Pfam" id="PF00933">
    <property type="entry name" value="Glyco_hydro_3"/>
    <property type="match status" value="1"/>
</dbReference>
<evidence type="ECO:0000256" key="10">
    <source>
        <dbReference type="SAM" id="SignalP"/>
    </source>
</evidence>
<dbReference type="Gene3D" id="3.20.20.300">
    <property type="entry name" value="Glycoside hydrolase, family 3, N-terminal domain"/>
    <property type="match status" value="1"/>
</dbReference>
<dbReference type="Gene3D" id="2.60.40.10">
    <property type="entry name" value="Immunoglobulins"/>
    <property type="match status" value="1"/>
</dbReference>
<evidence type="ECO:0000259" key="11">
    <source>
        <dbReference type="SMART" id="SM01217"/>
    </source>
</evidence>
<feature type="chain" id="PRO_5041245955" description="xylan 1,4-beta-xylosidase" evidence="10">
    <location>
        <begin position="20"/>
        <end position="898"/>
    </location>
</feature>
<keyword evidence="13" id="KW-1185">Reference proteome</keyword>